<dbReference type="AlphaFoldDB" id="A0A8H3YY14"/>
<evidence type="ECO:0000313" key="4">
    <source>
        <dbReference type="EMBL" id="KAE9973106.1"/>
    </source>
</evidence>
<keyword evidence="2" id="KW-0732">Signal</keyword>
<evidence type="ECO:0000256" key="1">
    <source>
        <dbReference type="SAM" id="MobiDB-lite"/>
    </source>
</evidence>
<dbReference type="GO" id="GO:0004553">
    <property type="term" value="F:hydrolase activity, hydrolyzing O-glycosyl compounds"/>
    <property type="evidence" value="ECO:0007669"/>
    <property type="project" value="InterPro"/>
</dbReference>
<feature type="region of interest" description="Disordered" evidence="1">
    <location>
        <begin position="221"/>
        <end position="240"/>
    </location>
</feature>
<dbReference type="Proteomes" id="UP000447873">
    <property type="component" value="Unassembled WGS sequence"/>
</dbReference>
<dbReference type="PROSITE" id="PS51762">
    <property type="entry name" value="GH16_2"/>
    <property type="match status" value="1"/>
</dbReference>
<feature type="domain" description="GH16" evidence="3">
    <location>
        <begin position="65"/>
        <end position="328"/>
    </location>
</feature>
<dbReference type="GO" id="GO:0005975">
    <property type="term" value="P:carbohydrate metabolic process"/>
    <property type="evidence" value="ECO:0007669"/>
    <property type="project" value="InterPro"/>
</dbReference>
<dbReference type="CDD" id="cd00413">
    <property type="entry name" value="Glyco_hydrolase_16"/>
    <property type="match status" value="1"/>
</dbReference>
<feature type="compositionally biased region" description="Polar residues" evidence="1">
    <location>
        <begin position="222"/>
        <end position="234"/>
    </location>
</feature>
<proteinExistence type="predicted"/>
<dbReference type="EMBL" id="WNWS01000251">
    <property type="protein sequence ID" value="KAE9973106.1"/>
    <property type="molecule type" value="Genomic_DNA"/>
</dbReference>
<dbReference type="PANTHER" id="PTHR38121:SF4">
    <property type="entry name" value="GH16 DOMAIN-CONTAINING PROTEIN-RELATED"/>
    <property type="match status" value="1"/>
</dbReference>
<organism evidence="4 5">
    <name type="scientific">Venturia inaequalis</name>
    <name type="common">Apple scab fungus</name>
    <dbReference type="NCBI Taxonomy" id="5025"/>
    <lineage>
        <taxon>Eukaryota</taxon>
        <taxon>Fungi</taxon>
        <taxon>Dikarya</taxon>
        <taxon>Ascomycota</taxon>
        <taxon>Pezizomycotina</taxon>
        <taxon>Dothideomycetes</taxon>
        <taxon>Pleosporomycetidae</taxon>
        <taxon>Venturiales</taxon>
        <taxon>Venturiaceae</taxon>
        <taxon>Venturia</taxon>
    </lineage>
</organism>
<comment type="caution">
    <text evidence="4">The sequence shown here is derived from an EMBL/GenBank/DDBJ whole genome shotgun (WGS) entry which is preliminary data.</text>
</comment>
<name>A0A8H3YY14_VENIN</name>
<evidence type="ECO:0000259" key="3">
    <source>
        <dbReference type="PROSITE" id="PS51762"/>
    </source>
</evidence>
<evidence type="ECO:0000256" key="2">
    <source>
        <dbReference type="SAM" id="SignalP"/>
    </source>
</evidence>
<dbReference type="InterPro" id="IPR000757">
    <property type="entry name" value="Beta-glucanase-like"/>
</dbReference>
<accession>A0A8H3YY14</accession>
<dbReference type="InterPro" id="IPR013320">
    <property type="entry name" value="ConA-like_dom_sf"/>
</dbReference>
<feature type="chain" id="PRO_5034765332" description="GH16 domain-containing protein" evidence="2">
    <location>
        <begin position="26"/>
        <end position="417"/>
    </location>
</feature>
<reference evidence="4 5" key="1">
    <citation type="submission" date="2018-12" db="EMBL/GenBank/DDBJ databases">
        <title>Venturia inaequalis Genome Resource.</title>
        <authorList>
            <person name="Lichtner F.J."/>
        </authorList>
    </citation>
    <scope>NUCLEOTIDE SEQUENCE [LARGE SCALE GENOMIC DNA]</scope>
    <source>
        <strain evidence="4 5">120213</strain>
    </source>
</reference>
<dbReference type="PANTHER" id="PTHR38121">
    <property type="entry name" value="GH16 DOMAIN-CONTAINING PROTEIN"/>
    <property type="match status" value="1"/>
</dbReference>
<protein>
    <recommendedName>
        <fullName evidence="3">GH16 domain-containing protein</fullName>
    </recommendedName>
</protein>
<feature type="signal peptide" evidence="2">
    <location>
        <begin position="1"/>
        <end position="25"/>
    </location>
</feature>
<gene>
    <name evidence="4" type="ORF">EG328_004616</name>
</gene>
<dbReference type="Gene3D" id="2.60.120.200">
    <property type="match status" value="1"/>
</dbReference>
<sequence>MSPKPKPLPLLTLLTALLYTPLTKATPTSPSPQATLLHDNNSQNCTCYTLDSDTNPAYFLYHKFYDFRALPATQPEPPLVAANQRFGTEMALDQAVFNGSAWNRDWEIQAWGKRSGSDAPVAMQNSAQNVYIATDTSTNLSHLTLRTTRLPTFQSTSEIENLEKNLLHASLRIRARIISNTTTTSTSNSTTTIKTTAPGAVAGLFTFQDDTNESDIEILTTDPPTTWHFTNQPATKKGNDIPAASKKIENLPPWNDWRVQRIDWLPKISRWFIDQKFVAGNSYSVPRKPSGLVLNMWSDGGVWSGNMSVGSSAELQIEWIQILFNTSGKRDGPGGKKKGGKVKRWVHDLVDEGAKVFEKRDEPKSCTVICKVDGVEKEGFPEVAYLGAPGAAANLGVAMKTWALVLLAASVAFVGLI</sequence>
<dbReference type="SUPFAM" id="SSF49899">
    <property type="entry name" value="Concanavalin A-like lectins/glucanases"/>
    <property type="match status" value="1"/>
</dbReference>
<evidence type="ECO:0000313" key="5">
    <source>
        <dbReference type="Proteomes" id="UP000447873"/>
    </source>
</evidence>